<organism evidence="4 5">
    <name type="scientific">Marinicauda salina</name>
    <dbReference type="NCBI Taxonomy" id="2135793"/>
    <lineage>
        <taxon>Bacteria</taxon>
        <taxon>Pseudomonadati</taxon>
        <taxon>Pseudomonadota</taxon>
        <taxon>Alphaproteobacteria</taxon>
        <taxon>Maricaulales</taxon>
        <taxon>Maricaulaceae</taxon>
        <taxon>Marinicauda</taxon>
    </lineage>
</organism>
<dbReference type="Proteomes" id="UP000245168">
    <property type="component" value="Unassembled WGS sequence"/>
</dbReference>
<sequence length="805" mass="84421">MVDKTGETPRRGADWTANFGHQPADGDRLFHLDPLWSDPEIDFVGIDWYVPLADWREGDAHLDALAGAGSIHDRAYLASNVEGGEGYDWFYASPADRDAQIRTPITDGAYDEDWVFRFKDLRRWWSNAHHDRIGGVRQPEPTGWTPMSKPVRFVEYGCPAVDKGANQPNVFIDPKSAESAAPYFSTGARDDLIQRRWIEALLDWWDDEHGRNPVSPVYGGPMIDLDHCLAWTWDARPFPAFPGLSKVWSDAPNWTTGHWLTGRAGQSALGRIVADICARAGIATVDVSALDGVLAGFLIDRTTSARAVLEALGAVFGFSLVDRADGPAAVSASADATTELSSDALARPDDAPPLAFTRLGGPERPVEARLAHIADDGSYRPASAYGRGVDAERERLIDLSLPVLADPDLAASWARAALARAVAAAEGADAVLPPSLARLEPGDAVTLDAGPQGRAWSIAALDGLALRSAAFAGAAPAATSLAGPVPGPGAPAPVYPRPVIHLLDLPLAPGEGEARGGLWAAASADPWPGEIVVHAGADAASTTERARITRRAVAGVLAEPLGPGVEGRWDRANALIVRLDSGALSSAERLSVLAGANRIAVAGPSGWEVVQFRTAELTASDTWRLTGLLRGLGGSPADGAPPGAAAVLLDGAGAIVPVADHERGVALSIIAVPAGRSVDDIAARITSATYGAVDLRPLSPVHLRVETFADGLSLSWIRRTRIGGDAWTAGRVPLGEAREAYRVELLDSGGAVVSERETAASALDLSDAELSALYPGGLSGARWRVAQISDAIGPGAAAEMSLAAS</sequence>
<dbReference type="EMBL" id="QEXV01000004">
    <property type="protein sequence ID" value="PWE17025.1"/>
    <property type="molecule type" value="Genomic_DNA"/>
</dbReference>
<comment type="caution">
    <text evidence="4">The sequence shown here is derived from an EMBL/GenBank/DDBJ whole genome shotgun (WGS) entry which is preliminary data.</text>
</comment>
<dbReference type="InterPro" id="IPR032876">
    <property type="entry name" value="J_dom"/>
</dbReference>
<proteinExistence type="predicted"/>
<dbReference type="AlphaFoldDB" id="A0A2U2BSM4"/>
<dbReference type="Pfam" id="PF13550">
    <property type="entry name" value="Phage-tail_3"/>
    <property type="match status" value="1"/>
</dbReference>
<dbReference type="Pfam" id="PF13547">
    <property type="entry name" value="GTA_TIM"/>
    <property type="match status" value="1"/>
</dbReference>
<feature type="domain" description="Rcc01698-like C-terminal" evidence="3">
    <location>
        <begin position="552"/>
        <end position="647"/>
    </location>
</feature>
<accession>A0A2U2BSM4</accession>
<gene>
    <name evidence="4" type="ORF">DDZ18_09985</name>
</gene>
<evidence type="ECO:0000313" key="4">
    <source>
        <dbReference type="EMBL" id="PWE17025.1"/>
    </source>
</evidence>
<dbReference type="InterPro" id="IPR025195">
    <property type="entry name" value="GTA_TIM_dom"/>
</dbReference>
<dbReference type="InterPro" id="IPR056490">
    <property type="entry name" value="Rcc01698_C"/>
</dbReference>
<evidence type="ECO:0000259" key="2">
    <source>
        <dbReference type="Pfam" id="PF13550"/>
    </source>
</evidence>
<protein>
    <submittedName>
        <fullName evidence="4">Host specificity protein</fullName>
    </submittedName>
</protein>
<evidence type="ECO:0000259" key="3">
    <source>
        <dbReference type="Pfam" id="PF23666"/>
    </source>
</evidence>
<dbReference type="Gene3D" id="3.20.20.80">
    <property type="entry name" value="Glycosidases"/>
    <property type="match status" value="1"/>
</dbReference>
<dbReference type="RefSeq" id="WP_109253249.1">
    <property type="nucleotide sequence ID" value="NZ_QEXV01000004.1"/>
</dbReference>
<feature type="domain" description="Tip attachment protein J" evidence="2">
    <location>
        <begin position="300"/>
        <end position="461"/>
    </location>
</feature>
<evidence type="ECO:0000313" key="5">
    <source>
        <dbReference type="Proteomes" id="UP000245168"/>
    </source>
</evidence>
<keyword evidence="5" id="KW-1185">Reference proteome</keyword>
<name>A0A2U2BSM4_9PROT</name>
<dbReference type="Pfam" id="PF23666">
    <property type="entry name" value="Rcc01698_C"/>
    <property type="match status" value="1"/>
</dbReference>
<feature type="domain" description="GTA TIM-barrel-like" evidence="1">
    <location>
        <begin position="12"/>
        <end position="242"/>
    </location>
</feature>
<reference evidence="5" key="1">
    <citation type="submission" date="2018-05" db="EMBL/GenBank/DDBJ databases">
        <authorList>
            <person name="Liu B.-T."/>
        </authorList>
    </citation>
    <scope>NUCLEOTIDE SEQUENCE [LARGE SCALE GENOMIC DNA]</scope>
    <source>
        <strain evidence="5">WD6-1</strain>
    </source>
</reference>
<evidence type="ECO:0000259" key="1">
    <source>
        <dbReference type="Pfam" id="PF13547"/>
    </source>
</evidence>
<dbReference type="OrthoDB" id="8445115at2"/>